<sequence length="45" mass="5135">MGRLERLVFPYMKMKDVRRELSAVMTIMMMGPDSSQAAHETKGFG</sequence>
<evidence type="ECO:0000313" key="2">
    <source>
        <dbReference type="Proteomes" id="UP000637074"/>
    </source>
</evidence>
<dbReference type="Proteomes" id="UP000637074">
    <property type="component" value="Unassembled WGS sequence"/>
</dbReference>
<proteinExistence type="predicted"/>
<organism evidence="1 2">
    <name type="scientific">Neobacillus kokaensis</name>
    <dbReference type="NCBI Taxonomy" id="2759023"/>
    <lineage>
        <taxon>Bacteria</taxon>
        <taxon>Bacillati</taxon>
        <taxon>Bacillota</taxon>
        <taxon>Bacilli</taxon>
        <taxon>Bacillales</taxon>
        <taxon>Bacillaceae</taxon>
        <taxon>Neobacillus</taxon>
    </lineage>
</organism>
<keyword evidence="2" id="KW-1185">Reference proteome</keyword>
<reference evidence="1 2" key="1">
    <citation type="journal article" date="2022" name="Int. J. Syst. Evol. Microbiol.">
        <title>Neobacillus kokaensis sp. nov., isolated from soil.</title>
        <authorList>
            <person name="Yuki K."/>
            <person name="Matsubara H."/>
            <person name="Yamaguchi S."/>
        </authorList>
    </citation>
    <scope>NUCLEOTIDE SEQUENCE [LARGE SCALE GENOMIC DNA]</scope>
    <source>
        <strain evidence="1 2">LOB 377</strain>
    </source>
</reference>
<protein>
    <submittedName>
        <fullName evidence="1">Uncharacterized protein</fullName>
    </submittedName>
</protein>
<dbReference type="RefSeq" id="WP_223282717.1">
    <property type="nucleotide sequence ID" value="NZ_BNDS01000012.1"/>
</dbReference>
<gene>
    <name evidence="1" type="ORF">AM1BK_29310</name>
</gene>
<name>A0ABQ3N5W3_9BACI</name>
<accession>A0ABQ3N5W3</accession>
<evidence type="ECO:0000313" key="1">
    <source>
        <dbReference type="EMBL" id="GHH99388.1"/>
    </source>
</evidence>
<dbReference type="EMBL" id="BNDS01000012">
    <property type="protein sequence ID" value="GHH99388.1"/>
    <property type="molecule type" value="Genomic_DNA"/>
</dbReference>
<comment type="caution">
    <text evidence="1">The sequence shown here is derived from an EMBL/GenBank/DDBJ whole genome shotgun (WGS) entry which is preliminary data.</text>
</comment>